<accession>A0A1H4CUC6</accession>
<dbReference type="STRING" id="150146.SAMN05443667_106228"/>
<sequence length="237" mass="27310">MPFTFSHPAIILPFLKNKNMSATALIVGSMSPDFEYFFRMKMQSEISHTFLGIFLIDFPLGFIVVFAFHEIIKQPLIANLPAFFQKRMQLLKESNWLGYFKNNILIVLGSFFLGTISHIFWDSMTHWDGYLVQRIAFLNEVFFGIPVYKIAQHLSSITGLVLIFLYLYKQPYNEQNVKKVNLKYWWTTFGLSAIIFGIRFSCGAPLSEIGSVIVSILFSIMIAITVTGILYREKKVI</sequence>
<dbReference type="Pfam" id="PF13803">
    <property type="entry name" value="DUF4184"/>
    <property type="match status" value="1"/>
</dbReference>
<gene>
    <name evidence="2" type="ORF">SAMN05443667_106228</name>
</gene>
<keyword evidence="1" id="KW-1133">Transmembrane helix</keyword>
<dbReference type="RefSeq" id="WP_091089244.1">
    <property type="nucleotide sequence ID" value="NZ_FNRD01000006.1"/>
</dbReference>
<keyword evidence="1" id="KW-0472">Membrane</keyword>
<keyword evidence="1" id="KW-0812">Transmembrane</keyword>
<feature type="transmembrane region" description="Helical" evidence="1">
    <location>
        <begin position="46"/>
        <end position="68"/>
    </location>
</feature>
<keyword evidence="3" id="KW-1185">Reference proteome</keyword>
<dbReference type="EMBL" id="FNRD01000006">
    <property type="protein sequence ID" value="SEA63944.1"/>
    <property type="molecule type" value="Genomic_DNA"/>
</dbReference>
<dbReference type="AlphaFoldDB" id="A0A1H4CUC6"/>
<evidence type="ECO:0000313" key="2">
    <source>
        <dbReference type="EMBL" id="SEA63944.1"/>
    </source>
</evidence>
<organism evidence="2 3">
    <name type="scientific">Flavobacterium gillisiae</name>
    <dbReference type="NCBI Taxonomy" id="150146"/>
    <lineage>
        <taxon>Bacteria</taxon>
        <taxon>Pseudomonadati</taxon>
        <taxon>Bacteroidota</taxon>
        <taxon>Flavobacteriia</taxon>
        <taxon>Flavobacteriales</taxon>
        <taxon>Flavobacteriaceae</taxon>
        <taxon>Flavobacterium</taxon>
    </lineage>
</organism>
<evidence type="ECO:0000313" key="3">
    <source>
        <dbReference type="Proteomes" id="UP000198951"/>
    </source>
</evidence>
<feature type="transmembrane region" description="Helical" evidence="1">
    <location>
        <begin position="150"/>
        <end position="168"/>
    </location>
</feature>
<reference evidence="3" key="1">
    <citation type="submission" date="2016-10" db="EMBL/GenBank/DDBJ databases">
        <authorList>
            <person name="Varghese N."/>
            <person name="Submissions S."/>
        </authorList>
    </citation>
    <scope>NUCLEOTIDE SEQUENCE [LARGE SCALE GENOMIC DNA]</scope>
    <source>
        <strain evidence="3">DSM 22376</strain>
    </source>
</reference>
<feature type="transmembrane region" description="Helical" evidence="1">
    <location>
        <begin position="96"/>
        <end position="121"/>
    </location>
</feature>
<feature type="transmembrane region" description="Helical" evidence="1">
    <location>
        <begin position="212"/>
        <end position="231"/>
    </location>
</feature>
<dbReference type="Proteomes" id="UP000198951">
    <property type="component" value="Unassembled WGS sequence"/>
</dbReference>
<protein>
    <submittedName>
        <fullName evidence="2">Uncharacterized protein</fullName>
    </submittedName>
</protein>
<evidence type="ECO:0000256" key="1">
    <source>
        <dbReference type="SAM" id="Phobius"/>
    </source>
</evidence>
<dbReference type="InterPro" id="IPR025238">
    <property type="entry name" value="DUF4184"/>
</dbReference>
<dbReference type="OrthoDB" id="8481923at2"/>
<feature type="transmembrane region" description="Helical" evidence="1">
    <location>
        <begin position="180"/>
        <end position="200"/>
    </location>
</feature>
<name>A0A1H4CUC6_9FLAO</name>
<proteinExistence type="predicted"/>